<feature type="compositionally biased region" description="Basic and acidic residues" evidence="1">
    <location>
        <begin position="1"/>
        <end position="17"/>
    </location>
</feature>
<evidence type="ECO:0000256" key="2">
    <source>
        <dbReference type="SAM" id="Phobius"/>
    </source>
</evidence>
<feature type="transmembrane region" description="Helical" evidence="2">
    <location>
        <begin position="47"/>
        <end position="75"/>
    </location>
</feature>
<proteinExistence type="predicted"/>
<dbReference type="OrthoDB" id="20273at2759"/>
<dbReference type="AlphaFoldDB" id="A0A9P6X9Y8"/>
<evidence type="ECO:0008006" key="5">
    <source>
        <dbReference type="Google" id="ProtNLM"/>
    </source>
</evidence>
<keyword evidence="2" id="KW-0812">Transmembrane</keyword>
<evidence type="ECO:0000313" key="3">
    <source>
        <dbReference type="EMBL" id="KAG1308801.1"/>
    </source>
</evidence>
<organism evidence="3 4">
    <name type="scientific">Rhizopus oryzae</name>
    <name type="common">Mucormycosis agent</name>
    <name type="synonym">Rhizopus arrhizus var. delemar</name>
    <dbReference type="NCBI Taxonomy" id="64495"/>
    <lineage>
        <taxon>Eukaryota</taxon>
        <taxon>Fungi</taxon>
        <taxon>Fungi incertae sedis</taxon>
        <taxon>Mucoromycota</taxon>
        <taxon>Mucoromycotina</taxon>
        <taxon>Mucoromycetes</taxon>
        <taxon>Mucorales</taxon>
        <taxon>Mucorineae</taxon>
        <taxon>Rhizopodaceae</taxon>
        <taxon>Rhizopus</taxon>
    </lineage>
</organism>
<comment type="caution">
    <text evidence="3">The sequence shown here is derived from an EMBL/GenBank/DDBJ whole genome shotgun (WGS) entry which is preliminary data.</text>
</comment>
<keyword evidence="2" id="KW-0472">Membrane</keyword>
<feature type="region of interest" description="Disordered" evidence="1">
    <location>
        <begin position="1"/>
        <end position="21"/>
    </location>
</feature>
<sequence>MTRTSHSESIEIDRHDTPPALPIHQQDVIQSQETVVRSSMEVDAEKLVAGIVWFIIISIIIVVIVLGTIGGTFVMPSVEMAGVSNSPVGGGSQLTISGSTFNINFGLIISVNNPNMLNIDLTDITATAYYPNQNGKGHTKIGGGYLAEYFVPTYSNNNFTFPFAIQYNPTLDTDQSILNDLASKCGLTGEEKRDITVEYTIHLTAKVLFIKVNPTISSSATFACPISSNGAITGLGDGTLSGS</sequence>
<protein>
    <recommendedName>
        <fullName evidence="5">Late embryogenesis abundant protein LEA-2 subgroup domain-containing protein</fullName>
    </recommendedName>
</protein>
<dbReference type="EMBL" id="JAANQT010000730">
    <property type="protein sequence ID" value="KAG1308801.1"/>
    <property type="molecule type" value="Genomic_DNA"/>
</dbReference>
<name>A0A9P6X9Y8_RHIOR</name>
<reference evidence="3" key="1">
    <citation type="journal article" date="2020" name="Microb. Genom.">
        <title>Genetic diversity of clinical and environmental Mucorales isolates obtained from an investigation of mucormycosis cases among solid organ transplant recipients.</title>
        <authorList>
            <person name="Nguyen M.H."/>
            <person name="Kaul D."/>
            <person name="Muto C."/>
            <person name="Cheng S.J."/>
            <person name="Richter R.A."/>
            <person name="Bruno V.M."/>
            <person name="Liu G."/>
            <person name="Beyhan S."/>
            <person name="Sundermann A.J."/>
            <person name="Mounaud S."/>
            <person name="Pasculle A.W."/>
            <person name="Nierman W.C."/>
            <person name="Driscoll E."/>
            <person name="Cumbie R."/>
            <person name="Clancy C.J."/>
            <person name="Dupont C.L."/>
        </authorList>
    </citation>
    <scope>NUCLEOTIDE SEQUENCE</scope>
    <source>
        <strain evidence="3">GL11</strain>
    </source>
</reference>
<accession>A0A9P6X9Y8</accession>
<keyword evidence="4" id="KW-1185">Reference proteome</keyword>
<evidence type="ECO:0000256" key="1">
    <source>
        <dbReference type="SAM" id="MobiDB-lite"/>
    </source>
</evidence>
<keyword evidence="2" id="KW-1133">Transmembrane helix</keyword>
<dbReference type="Gene3D" id="2.60.40.1820">
    <property type="match status" value="1"/>
</dbReference>
<gene>
    <name evidence="3" type="ORF">G6F64_005785</name>
</gene>
<dbReference type="Proteomes" id="UP000716291">
    <property type="component" value="Unassembled WGS sequence"/>
</dbReference>
<evidence type="ECO:0000313" key="4">
    <source>
        <dbReference type="Proteomes" id="UP000716291"/>
    </source>
</evidence>